<keyword evidence="6" id="KW-1185">Reference proteome</keyword>
<proteinExistence type="inferred from homology"/>
<keyword evidence="4" id="KW-0804">Transcription</keyword>
<evidence type="ECO:0000256" key="4">
    <source>
        <dbReference type="ARBA" id="ARBA00023163"/>
    </source>
</evidence>
<dbReference type="Gene3D" id="1.10.10.10">
    <property type="entry name" value="Winged helix-like DNA-binding domain superfamily/Winged helix DNA-binding domain"/>
    <property type="match status" value="1"/>
</dbReference>
<dbReference type="SUPFAM" id="SSF46785">
    <property type="entry name" value="Winged helix' DNA-binding domain"/>
    <property type="match status" value="1"/>
</dbReference>
<dbReference type="GO" id="GO:0003677">
    <property type="term" value="F:DNA binding"/>
    <property type="evidence" value="ECO:0007669"/>
    <property type="project" value="UniProtKB-KW"/>
</dbReference>
<comment type="similarity">
    <text evidence="1">Belongs to the BlaI transcriptional regulatory family.</text>
</comment>
<organism evidence="5 6">
    <name type="scientific">Nocardia terrae</name>
    <dbReference type="NCBI Taxonomy" id="2675851"/>
    <lineage>
        <taxon>Bacteria</taxon>
        <taxon>Bacillati</taxon>
        <taxon>Actinomycetota</taxon>
        <taxon>Actinomycetes</taxon>
        <taxon>Mycobacteriales</taxon>
        <taxon>Nocardiaceae</taxon>
        <taxon>Nocardia</taxon>
    </lineage>
</organism>
<dbReference type="AlphaFoldDB" id="A0A7K1V7F6"/>
<name>A0A7K1V7F6_9NOCA</name>
<protein>
    <submittedName>
        <fullName evidence="5">BlaI/MecI/CopY family transcriptional regulator</fullName>
    </submittedName>
</protein>
<dbReference type="InterPro" id="IPR036388">
    <property type="entry name" value="WH-like_DNA-bd_sf"/>
</dbReference>
<evidence type="ECO:0000256" key="3">
    <source>
        <dbReference type="ARBA" id="ARBA00023125"/>
    </source>
</evidence>
<gene>
    <name evidence="5" type="ORF">GPX89_35665</name>
</gene>
<reference evidence="5 6" key="1">
    <citation type="submission" date="2019-12" db="EMBL/GenBank/DDBJ databases">
        <title>Nocardia sp. nov. ET3-3 isolated from soil.</title>
        <authorList>
            <person name="Kanchanasin P."/>
            <person name="Tanasupawat S."/>
            <person name="Yuki M."/>
            <person name="Kudo T."/>
        </authorList>
    </citation>
    <scope>NUCLEOTIDE SEQUENCE [LARGE SCALE GENOMIC DNA]</scope>
    <source>
        <strain evidence="5 6">ET3-3</strain>
    </source>
</reference>
<evidence type="ECO:0000256" key="1">
    <source>
        <dbReference type="ARBA" id="ARBA00011046"/>
    </source>
</evidence>
<dbReference type="InterPro" id="IPR005650">
    <property type="entry name" value="BlaI_family"/>
</dbReference>
<evidence type="ECO:0000313" key="5">
    <source>
        <dbReference type="EMBL" id="MVU82556.1"/>
    </source>
</evidence>
<dbReference type="InterPro" id="IPR036390">
    <property type="entry name" value="WH_DNA-bd_sf"/>
</dbReference>
<keyword evidence="3" id="KW-0238">DNA-binding</keyword>
<evidence type="ECO:0000313" key="6">
    <source>
        <dbReference type="Proteomes" id="UP000466794"/>
    </source>
</evidence>
<accession>A0A7K1V7F6</accession>
<dbReference type="RefSeq" id="WP_157392126.1">
    <property type="nucleotide sequence ID" value="NZ_WRPP01000009.1"/>
</dbReference>
<comment type="caution">
    <text evidence="5">The sequence shown here is derived from an EMBL/GenBank/DDBJ whole genome shotgun (WGS) entry which is preliminary data.</text>
</comment>
<dbReference type="Pfam" id="PF03965">
    <property type="entry name" value="Penicillinase_R"/>
    <property type="match status" value="1"/>
</dbReference>
<dbReference type="EMBL" id="WRPP01000009">
    <property type="protein sequence ID" value="MVU82556.1"/>
    <property type="molecule type" value="Genomic_DNA"/>
</dbReference>
<keyword evidence="2" id="KW-0805">Transcription regulation</keyword>
<dbReference type="GO" id="GO:0045892">
    <property type="term" value="P:negative regulation of DNA-templated transcription"/>
    <property type="evidence" value="ECO:0007669"/>
    <property type="project" value="InterPro"/>
</dbReference>
<sequence>MTDTLDRAVAALGPLEGRIMRLVWTSCVADEFVVRDIAALVPELAYTTVMTTLRRLADKGLLHAEARIGRRAHTYRAAGTAADYLVAASRREANEVVARYGDAALAAFAAQLGELTEEQRRRLRELGS</sequence>
<evidence type="ECO:0000256" key="2">
    <source>
        <dbReference type="ARBA" id="ARBA00023015"/>
    </source>
</evidence>
<dbReference type="Proteomes" id="UP000466794">
    <property type="component" value="Unassembled WGS sequence"/>
</dbReference>